<dbReference type="STRING" id="1121428.DESHY_160041"/>
<dbReference type="Pfam" id="PF13276">
    <property type="entry name" value="HTH_21"/>
    <property type="match status" value="1"/>
</dbReference>
<accession>K8DYH5</accession>
<dbReference type="InterPro" id="IPR050900">
    <property type="entry name" value="Transposase_IS3/IS150/IS904"/>
</dbReference>
<name>K8DYH5_9FIRM</name>
<dbReference type="InterPro" id="IPR025948">
    <property type="entry name" value="HTH-like_dom"/>
</dbReference>
<evidence type="ECO:0000313" key="2">
    <source>
        <dbReference type="EMBL" id="CCO07917.1"/>
    </source>
</evidence>
<dbReference type="Proteomes" id="UP000009315">
    <property type="component" value="Unassembled WGS sequence"/>
</dbReference>
<sequence length="79" mass="9578">MLEVSRSGYYSWRKRPKSKRKKANEKLLEEIKDIHRRSLGLYGVRKITKELNNKKKIKCGHNRVYKLMKENGWFCQHKS</sequence>
<evidence type="ECO:0000313" key="3">
    <source>
        <dbReference type="Proteomes" id="UP000009315"/>
    </source>
</evidence>
<proteinExistence type="predicted"/>
<comment type="caution">
    <text evidence="2">The sequence shown here is derived from an EMBL/GenBank/DDBJ whole genome shotgun (WGS) entry which is preliminary data.</text>
</comment>
<organism evidence="2 3">
    <name type="scientific">Desulforamulus hydrothermalis Lam5 = DSM 18033</name>
    <dbReference type="NCBI Taxonomy" id="1121428"/>
    <lineage>
        <taxon>Bacteria</taxon>
        <taxon>Bacillati</taxon>
        <taxon>Bacillota</taxon>
        <taxon>Clostridia</taxon>
        <taxon>Eubacteriales</taxon>
        <taxon>Peptococcaceae</taxon>
        <taxon>Desulforamulus</taxon>
    </lineage>
</organism>
<keyword evidence="3" id="KW-1185">Reference proteome</keyword>
<gene>
    <name evidence="2" type="ORF">DESHY_160041</name>
</gene>
<evidence type="ECO:0000259" key="1">
    <source>
        <dbReference type="Pfam" id="PF13276"/>
    </source>
</evidence>
<dbReference type="PANTHER" id="PTHR46889:SF4">
    <property type="entry name" value="TRANSPOSASE INSO FOR INSERTION SEQUENCE ELEMENT IS911B-RELATED"/>
    <property type="match status" value="1"/>
</dbReference>
<dbReference type="AlphaFoldDB" id="K8DYH5"/>
<protein>
    <recommendedName>
        <fullName evidence="1">HTH-like domain-containing protein</fullName>
    </recommendedName>
</protein>
<reference evidence="2 3" key="1">
    <citation type="journal article" date="2013" name="Genome Announc.">
        <title>Genome Sequence of the Sulfate-Reducing Bacterium Desulfotomaculum hydrothermale Lam5(T).</title>
        <authorList>
            <person name="Amin O."/>
            <person name="Fardeau M.L."/>
            <person name="Valette O."/>
            <person name="Hirschler-Rea A."/>
            <person name="Barbe V."/>
            <person name="Medigue C."/>
            <person name="Vacherie B."/>
            <person name="Ollivier B."/>
            <person name="Bertin P.N."/>
            <person name="Dolla A."/>
        </authorList>
    </citation>
    <scope>NUCLEOTIDE SEQUENCE [LARGE SCALE GENOMIC DNA]</scope>
    <source>
        <strain evidence="3">Lam5 / DSM 18033</strain>
    </source>
</reference>
<dbReference type="PANTHER" id="PTHR46889">
    <property type="entry name" value="TRANSPOSASE INSF FOR INSERTION SEQUENCE IS3B-RELATED"/>
    <property type="match status" value="1"/>
</dbReference>
<feature type="domain" description="HTH-like" evidence="1">
    <location>
        <begin position="23"/>
        <end position="77"/>
    </location>
</feature>
<dbReference type="eggNOG" id="COG2801">
    <property type="taxonomic scope" value="Bacteria"/>
</dbReference>
<dbReference type="EMBL" id="CAOS01000008">
    <property type="protein sequence ID" value="CCO07917.1"/>
    <property type="molecule type" value="Genomic_DNA"/>
</dbReference>